<gene>
    <name evidence="3" type="ORF">MERR_LOCUS40412</name>
</gene>
<comment type="caution">
    <text evidence="3">The sequence shown here is derived from an EMBL/GenBank/DDBJ whole genome shotgun (WGS) entry which is preliminary data.</text>
</comment>
<dbReference type="EMBL" id="CACVBM020001525">
    <property type="protein sequence ID" value="CAA7053177.1"/>
    <property type="molecule type" value="Genomic_DNA"/>
</dbReference>
<dbReference type="AlphaFoldDB" id="A0A6D2KMN4"/>
<evidence type="ECO:0000259" key="2">
    <source>
        <dbReference type="Pfam" id="PF03078"/>
    </source>
</evidence>
<dbReference type="Pfam" id="PF03078">
    <property type="entry name" value="ATHILA"/>
    <property type="match status" value="1"/>
</dbReference>
<name>A0A6D2KMN4_9BRAS</name>
<reference evidence="3" key="1">
    <citation type="submission" date="2020-01" db="EMBL/GenBank/DDBJ databases">
        <authorList>
            <person name="Mishra B."/>
        </authorList>
    </citation>
    <scope>NUCLEOTIDE SEQUENCE [LARGE SCALE GENOMIC DNA]</scope>
</reference>
<evidence type="ECO:0000256" key="1">
    <source>
        <dbReference type="SAM" id="MobiDB-lite"/>
    </source>
</evidence>
<evidence type="ECO:0000313" key="3">
    <source>
        <dbReference type="EMBL" id="CAA7053177.1"/>
    </source>
</evidence>
<evidence type="ECO:0000313" key="4">
    <source>
        <dbReference type="Proteomes" id="UP000467841"/>
    </source>
</evidence>
<organism evidence="3 4">
    <name type="scientific">Microthlaspi erraticum</name>
    <dbReference type="NCBI Taxonomy" id="1685480"/>
    <lineage>
        <taxon>Eukaryota</taxon>
        <taxon>Viridiplantae</taxon>
        <taxon>Streptophyta</taxon>
        <taxon>Embryophyta</taxon>
        <taxon>Tracheophyta</taxon>
        <taxon>Spermatophyta</taxon>
        <taxon>Magnoliopsida</taxon>
        <taxon>eudicotyledons</taxon>
        <taxon>Gunneridae</taxon>
        <taxon>Pentapetalae</taxon>
        <taxon>rosids</taxon>
        <taxon>malvids</taxon>
        <taxon>Brassicales</taxon>
        <taxon>Brassicaceae</taxon>
        <taxon>Coluteocarpeae</taxon>
        <taxon>Microthlaspi</taxon>
    </lineage>
</organism>
<feature type="compositionally biased region" description="Basic and acidic residues" evidence="1">
    <location>
        <begin position="557"/>
        <end position="580"/>
    </location>
</feature>
<keyword evidence="4" id="KW-1185">Reference proteome</keyword>
<proteinExistence type="predicted"/>
<dbReference type="OrthoDB" id="1750933at2759"/>
<sequence>MLGMKKDAAFEVSSTHLLDQPVEFTNSTGQDQLDRAAESKSNPKNSDNKLLWIDNLLYYIDYDVKEELIDCDCTIPSHPYSTLVCISYHIIHISFHHHANILSSVVPPQAEEDDGLPNFQDHYDALFSMEFVETKYPHDDTMKELGIFVDVELVLTNMHLAKFLSYRMESYKDLTCESLASLRYHTYRKVERRDLERGLGWITFTADGVEREVTFMHLEVLFGFNYGEGTEWSFDKNDLQGVWITIADAVYSSLRSKAAQIRSPVLRYVHKALTNSFFARKTTCTITEGELQMLDMGLKTILPFMRNGKHIHGDTSDTETLIPFLDQLLNYKVTAYNNRFMSKRKLSVGGLITPILLAGGVDTTHHQSTAPGWMEIKFCKMLLPSPAYTTVREGENFDFWPPLDMLIGHEAEHQAEEQAEQAPELMEQEIQANEEVGEPDCYYFDEYEAPRMNSSVLAAHKRIGLLQKFNKWQRKAMEKMQKSMDKMVNKIKSLEKKVKGSSSKKSKATSTPPFLRSRYVLTQPRKIPAQEPPRALLYEPREAEASRQRRRRSSRTRRSDSTNKLDRAQADEPQLDRVEDQVELEEPQ</sequence>
<protein>
    <recommendedName>
        <fullName evidence="2">Arabidopsis retrotransposon Orf1 C-terminal domain-containing protein</fullName>
    </recommendedName>
</protein>
<feature type="region of interest" description="Disordered" evidence="1">
    <location>
        <begin position="495"/>
        <end position="588"/>
    </location>
</feature>
<dbReference type="Proteomes" id="UP000467841">
    <property type="component" value="Unassembled WGS sequence"/>
</dbReference>
<dbReference type="InterPro" id="IPR004312">
    <property type="entry name" value="ATHILA_Orf1_C"/>
</dbReference>
<feature type="domain" description="Arabidopsis retrotransposon Orf1 C-terminal" evidence="2">
    <location>
        <begin position="119"/>
        <end position="495"/>
    </location>
</feature>
<accession>A0A6D2KMN4</accession>